<dbReference type="GO" id="GO:0019898">
    <property type="term" value="C:extrinsic component of membrane"/>
    <property type="evidence" value="ECO:0007669"/>
    <property type="project" value="InterPro"/>
</dbReference>
<accession>A0A9K3KGK1</accession>
<keyword evidence="3" id="KW-1185">Reference proteome</keyword>
<proteinExistence type="predicted"/>
<keyword evidence="1" id="KW-0732">Signal</keyword>
<reference evidence="2" key="1">
    <citation type="journal article" date="2021" name="Sci. Rep.">
        <title>Diploid genomic architecture of Nitzschia inconspicua, an elite biomass production diatom.</title>
        <authorList>
            <person name="Oliver A."/>
            <person name="Podell S."/>
            <person name="Pinowska A."/>
            <person name="Traller J.C."/>
            <person name="Smith S.R."/>
            <person name="McClure R."/>
            <person name="Beliaev A."/>
            <person name="Bohutskyi P."/>
            <person name="Hill E.A."/>
            <person name="Rabines A."/>
            <person name="Zheng H."/>
            <person name="Allen L.Z."/>
            <person name="Kuo A."/>
            <person name="Grigoriev I.V."/>
            <person name="Allen A.E."/>
            <person name="Hazlebeck D."/>
            <person name="Allen E.E."/>
        </authorList>
    </citation>
    <scope>NUCLEOTIDE SEQUENCE</scope>
    <source>
        <strain evidence="2">Hildebrandi</strain>
    </source>
</reference>
<feature type="signal peptide" evidence="1">
    <location>
        <begin position="1"/>
        <end position="17"/>
    </location>
</feature>
<dbReference type="GO" id="GO:0009523">
    <property type="term" value="C:photosystem II"/>
    <property type="evidence" value="ECO:0007669"/>
    <property type="project" value="InterPro"/>
</dbReference>
<protein>
    <submittedName>
        <fullName evidence="2">Uncharacterized protein</fullName>
    </submittedName>
</protein>
<name>A0A9K3KGK1_9STRA</name>
<evidence type="ECO:0000313" key="2">
    <source>
        <dbReference type="EMBL" id="KAG7343277.1"/>
    </source>
</evidence>
<dbReference type="GO" id="GO:0015979">
    <property type="term" value="P:photosynthesis"/>
    <property type="evidence" value="ECO:0007669"/>
    <property type="project" value="InterPro"/>
</dbReference>
<dbReference type="InterPro" id="IPR008797">
    <property type="entry name" value="PSII_PsbQ"/>
</dbReference>
<dbReference type="EMBL" id="JAGRRH010000024">
    <property type="protein sequence ID" value="KAG7343277.1"/>
    <property type="molecule type" value="Genomic_DNA"/>
</dbReference>
<dbReference type="Proteomes" id="UP000693970">
    <property type="component" value="Unassembled WGS sequence"/>
</dbReference>
<feature type="chain" id="PRO_5039921473" evidence="1">
    <location>
        <begin position="18"/>
        <end position="207"/>
    </location>
</feature>
<organism evidence="2 3">
    <name type="scientific">Nitzschia inconspicua</name>
    <dbReference type="NCBI Taxonomy" id="303405"/>
    <lineage>
        <taxon>Eukaryota</taxon>
        <taxon>Sar</taxon>
        <taxon>Stramenopiles</taxon>
        <taxon>Ochrophyta</taxon>
        <taxon>Bacillariophyta</taxon>
        <taxon>Bacillariophyceae</taxon>
        <taxon>Bacillariophycidae</taxon>
        <taxon>Bacillariales</taxon>
        <taxon>Bacillariaceae</taxon>
        <taxon>Nitzschia</taxon>
    </lineage>
</organism>
<dbReference type="Pfam" id="PF05757">
    <property type="entry name" value="PsbQ"/>
    <property type="match status" value="1"/>
</dbReference>
<reference evidence="2" key="2">
    <citation type="submission" date="2021-04" db="EMBL/GenBank/DDBJ databases">
        <authorList>
            <person name="Podell S."/>
        </authorList>
    </citation>
    <scope>NUCLEOTIDE SEQUENCE</scope>
    <source>
        <strain evidence="2">Hildebrandi</strain>
    </source>
</reference>
<dbReference type="GO" id="GO:0005509">
    <property type="term" value="F:calcium ion binding"/>
    <property type="evidence" value="ECO:0007669"/>
    <property type="project" value="InterPro"/>
</dbReference>
<comment type="caution">
    <text evidence="2">The sequence shown here is derived from an EMBL/GenBank/DDBJ whole genome shotgun (WGS) entry which is preliminary data.</text>
</comment>
<gene>
    <name evidence="2" type="ORF">IV203_021222</name>
</gene>
<evidence type="ECO:0000256" key="1">
    <source>
        <dbReference type="SAM" id="SignalP"/>
    </source>
</evidence>
<dbReference type="AlphaFoldDB" id="A0A9K3KGK1"/>
<evidence type="ECO:0000313" key="3">
    <source>
        <dbReference type="Proteomes" id="UP000693970"/>
    </source>
</evidence>
<sequence length="207" mass="21903">MKVTLYSVVALAGSASAFAPASKPAVTTTSLHGTSTRGDFLNKIAASLVVAGGLSTAFPSAANAGWATGPGSAVLDPKEAIIDEDILKSGPVQQALKDVTSYASIVTDMKSALQKDSQVNLGPVIKKTFDFSKLRADLNTLNSAFDEETQRGTDRLIRGILQDLTELEVANAQKEGIPRSEIRVAKMNAKLDKLQGAFNEYLKFAQS</sequence>
<dbReference type="OrthoDB" id="188983at2759"/>